<dbReference type="PROSITE" id="PS50022">
    <property type="entry name" value="FA58C_3"/>
    <property type="match status" value="1"/>
</dbReference>
<dbReference type="CDD" id="cd14251">
    <property type="entry name" value="PL-6"/>
    <property type="match status" value="1"/>
</dbReference>
<dbReference type="Proteomes" id="UP000279089">
    <property type="component" value="Unassembled WGS sequence"/>
</dbReference>
<dbReference type="Gene3D" id="2.160.20.10">
    <property type="entry name" value="Single-stranded right-handed beta-helix, Pectin lyase-like"/>
    <property type="match status" value="1"/>
</dbReference>
<protein>
    <submittedName>
        <fullName evidence="4">T9SS C-terminal target domain-containing protein</fullName>
    </submittedName>
</protein>
<dbReference type="NCBIfam" id="TIGR04183">
    <property type="entry name" value="Por_Secre_tail"/>
    <property type="match status" value="1"/>
</dbReference>
<feature type="chain" id="PRO_5017990370" evidence="2">
    <location>
        <begin position="22"/>
        <end position="730"/>
    </location>
</feature>
<evidence type="ECO:0000256" key="1">
    <source>
        <dbReference type="SAM" id="MobiDB-lite"/>
    </source>
</evidence>
<dbReference type="Pfam" id="PF14592">
    <property type="entry name" value="Chondroitinas_B"/>
    <property type="match status" value="1"/>
</dbReference>
<dbReference type="InterPro" id="IPR011050">
    <property type="entry name" value="Pectin_lyase_fold/virulence"/>
</dbReference>
<dbReference type="InterPro" id="IPR012334">
    <property type="entry name" value="Pectin_lyas_fold"/>
</dbReference>
<proteinExistence type="predicted"/>
<comment type="caution">
    <text evidence="4">The sequence shown here is derived from an EMBL/GenBank/DDBJ whole genome shotgun (WGS) entry which is preliminary data.</text>
</comment>
<evidence type="ECO:0000259" key="3">
    <source>
        <dbReference type="PROSITE" id="PS50022"/>
    </source>
</evidence>
<dbReference type="OrthoDB" id="6475864at2"/>
<gene>
    <name evidence="4" type="ORF">EG028_25630</name>
</gene>
<dbReference type="InterPro" id="IPR026444">
    <property type="entry name" value="Secre_tail"/>
</dbReference>
<dbReference type="Pfam" id="PF18962">
    <property type="entry name" value="Por_Secre_tail"/>
    <property type="match status" value="1"/>
</dbReference>
<dbReference type="InterPro" id="IPR008979">
    <property type="entry name" value="Galactose-bd-like_sf"/>
</dbReference>
<feature type="compositionally biased region" description="Polar residues" evidence="1">
    <location>
        <begin position="495"/>
        <end position="520"/>
    </location>
</feature>
<feature type="domain" description="F5/8 type C" evidence="3">
    <location>
        <begin position="482"/>
        <end position="625"/>
    </location>
</feature>
<evidence type="ECO:0000256" key="2">
    <source>
        <dbReference type="SAM" id="SignalP"/>
    </source>
</evidence>
<dbReference type="Pfam" id="PF00754">
    <property type="entry name" value="F5_F8_type_C"/>
    <property type="match status" value="1"/>
</dbReference>
<organism evidence="4 5">
    <name type="scientific">Chitinophaga barathri</name>
    <dbReference type="NCBI Taxonomy" id="1647451"/>
    <lineage>
        <taxon>Bacteria</taxon>
        <taxon>Pseudomonadati</taxon>
        <taxon>Bacteroidota</taxon>
        <taxon>Chitinophagia</taxon>
        <taxon>Chitinophagales</taxon>
        <taxon>Chitinophagaceae</taxon>
        <taxon>Chitinophaga</taxon>
    </lineage>
</organism>
<dbReference type="PANTHER" id="PTHR45713:SF6">
    <property type="entry name" value="F5_8 TYPE C DOMAIN-CONTAINING PROTEIN"/>
    <property type="match status" value="1"/>
</dbReference>
<dbReference type="EMBL" id="RMBX01000016">
    <property type="protein sequence ID" value="RPD38276.1"/>
    <property type="molecule type" value="Genomic_DNA"/>
</dbReference>
<name>A0A3N4M9H4_9BACT</name>
<dbReference type="Gene3D" id="2.60.40.4070">
    <property type="match status" value="1"/>
</dbReference>
<feature type="compositionally biased region" description="Basic and acidic residues" evidence="1">
    <location>
        <begin position="443"/>
        <end position="459"/>
    </location>
</feature>
<accession>A0A3N4M9H4</accession>
<dbReference type="AlphaFoldDB" id="A0A3N4M9H4"/>
<dbReference type="InterPro" id="IPR039513">
    <property type="entry name" value="PL-6"/>
</dbReference>
<feature type="signal peptide" evidence="2">
    <location>
        <begin position="1"/>
        <end position="21"/>
    </location>
</feature>
<keyword evidence="5" id="KW-1185">Reference proteome</keyword>
<dbReference type="InterPro" id="IPR000421">
    <property type="entry name" value="FA58C"/>
</dbReference>
<evidence type="ECO:0000313" key="5">
    <source>
        <dbReference type="Proteomes" id="UP000279089"/>
    </source>
</evidence>
<dbReference type="Gene3D" id="2.60.120.260">
    <property type="entry name" value="Galactose-binding domain-like"/>
    <property type="match status" value="1"/>
</dbReference>
<evidence type="ECO:0000313" key="4">
    <source>
        <dbReference type="EMBL" id="RPD38276.1"/>
    </source>
</evidence>
<dbReference type="RefSeq" id="WP_120519150.1">
    <property type="nucleotide sequence ID" value="NZ_QXZY01000016.1"/>
</dbReference>
<reference evidence="5" key="1">
    <citation type="submission" date="2018-11" db="EMBL/GenBank/DDBJ databases">
        <title>Chitinophaga lutea sp.nov., isolate from arsenic contaminated soil.</title>
        <authorList>
            <person name="Zong Y."/>
        </authorList>
    </citation>
    <scope>NUCLEOTIDE SEQUENCE [LARGE SCALE GENOMIC DNA]</scope>
    <source>
        <strain evidence="5">YLT18</strain>
    </source>
</reference>
<sequence length="730" mass="77695">MKQFYKLGGALLIQLSLLSSASATDRLVTNMTQLNSAVSASVAGDNIILQNGTWNNAAITFSGSGSSSNPITMKAQTPGGVTFTGNSTMNVTGTYLVVKGFKWTNGTVSGNVVTIRGGNNRITQCAIINFNSGSKWIVLDGLRGKVDHCHFEGKNTVDPTMQIEVKDKTADYHIVEYNHFAKREPLGANGGETVRVGYSGQMDNISRTIFQYNLFQECDGENEIISNKSCENLYQFNTFRRSVGQFCFRHGDRNILYGNWFLGEGKANTGGVRVIGSGNYIVNNFFHGLDAANSTGDAVIILQKGETYPAGEVRFNPQVVGCVIAYNTVSEYTSGRALDVNNGSRPLSPTGVKVANNIFVDANQSLIANNLTGSETWQGNIAFGTLGITNPGGITMDDPELEAAGSWRIGATSPAIDAGVGGWGGLLDISGLGVDVNVSKDIDGHTRTSSKDVGCDERVTGNAVNRPLLPADVGPSWLGGPADPEEPAGPENVALNKTVTASSEPQPENPASSAVDGNTATRWSATGYPQWLEVDLGAEYSISKTEVICMDDRAYQFTVSSKTTSGGSYTQIVNRNTNTTPGTIAAPITNSFTAINARYVRINVTGASGYTGPWTSIPEFRVFGVPTGSLMLAAKAPEETTSGKETLDVSVYPNPVVSPSATIRYSLPAAAQVSLAVYNMNGQPEILVNGQQPAGKHNVQWNTGGKANGVYIIRLRAGNIEKQYRLMLSK</sequence>
<keyword evidence="2" id="KW-0732">Signal</keyword>
<dbReference type="SUPFAM" id="SSF49785">
    <property type="entry name" value="Galactose-binding domain-like"/>
    <property type="match status" value="1"/>
</dbReference>
<dbReference type="SUPFAM" id="SSF51126">
    <property type="entry name" value="Pectin lyase-like"/>
    <property type="match status" value="1"/>
</dbReference>
<dbReference type="InterPro" id="IPR051941">
    <property type="entry name" value="BG_Antigen-Binding_Lectin"/>
</dbReference>
<dbReference type="PANTHER" id="PTHR45713">
    <property type="entry name" value="FTP DOMAIN-CONTAINING PROTEIN"/>
    <property type="match status" value="1"/>
</dbReference>
<feature type="region of interest" description="Disordered" evidence="1">
    <location>
        <begin position="443"/>
        <end position="520"/>
    </location>
</feature>